<dbReference type="Pfam" id="PF13566">
    <property type="entry name" value="DUF4130"/>
    <property type="match status" value="1"/>
</dbReference>
<accession>A0A380MNP9</accession>
<dbReference type="RefSeq" id="WP_072577540.1">
    <property type="nucleotide sequence ID" value="NZ_LWHB01000198.1"/>
</dbReference>
<gene>
    <name evidence="2" type="ORF">NCTC13337_00639</name>
</gene>
<name>A0A380MNP9_9GAMM</name>
<protein>
    <submittedName>
        <fullName evidence="2">Probable DNA metabolism protein</fullName>
    </submittedName>
</protein>
<evidence type="ECO:0000313" key="2">
    <source>
        <dbReference type="EMBL" id="SUO94249.1"/>
    </source>
</evidence>
<dbReference type="InterPro" id="IPR025404">
    <property type="entry name" value="DUF4130"/>
</dbReference>
<dbReference type="AlphaFoldDB" id="A0A380MNP9"/>
<dbReference type="EMBL" id="UHIC01000001">
    <property type="protein sequence ID" value="SUO94249.1"/>
    <property type="molecule type" value="Genomic_DNA"/>
</dbReference>
<feature type="domain" description="DUF4130" evidence="1">
    <location>
        <begin position="85"/>
        <end position="177"/>
    </location>
</feature>
<evidence type="ECO:0000313" key="3">
    <source>
        <dbReference type="Proteomes" id="UP000254601"/>
    </source>
</evidence>
<dbReference type="NCBIfam" id="TIGR03915">
    <property type="entry name" value="SAM_7_link_chp"/>
    <property type="match status" value="1"/>
</dbReference>
<keyword evidence="3" id="KW-1185">Reference proteome</keyword>
<dbReference type="InterPro" id="IPR023875">
    <property type="entry name" value="DNA_repair_put"/>
</dbReference>
<evidence type="ECO:0000259" key="1">
    <source>
        <dbReference type="Pfam" id="PF13566"/>
    </source>
</evidence>
<dbReference type="OrthoDB" id="5290748at2"/>
<organism evidence="2 3">
    <name type="scientific">Suttonella ornithocola</name>
    <dbReference type="NCBI Taxonomy" id="279832"/>
    <lineage>
        <taxon>Bacteria</taxon>
        <taxon>Pseudomonadati</taxon>
        <taxon>Pseudomonadota</taxon>
        <taxon>Gammaproteobacteria</taxon>
        <taxon>Cardiobacteriales</taxon>
        <taxon>Cardiobacteriaceae</taxon>
        <taxon>Suttonella</taxon>
    </lineage>
</organism>
<sequence length="178" mass="20773">MKSPSVILRYRDGLDGFLTAVFIAYEEKLLYARMADETAPNDLFSRNIRVMTDEQKAKRVWKKLSQLWKTEGVKLVLKALLVSAPERDAVLFSLIKYTLANPKQWVLNHYAQDEVLIIHQWARRVQREVHRMKAFVRFSQLENGCFYASIAPDFPILPLIAPFFATRFADQIWLIVDI</sequence>
<proteinExistence type="predicted"/>
<dbReference type="Proteomes" id="UP000254601">
    <property type="component" value="Unassembled WGS sequence"/>
</dbReference>
<reference evidence="2 3" key="1">
    <citation type="submission" date="2018-06" db="EMBL/GenBank/DDBJ databases">
        <authorList>
            <consortium name="Pathogen Informatics"/>
            <person name="Doyle S."/>
        </authorList>
    </citation>
    <scope>NUCLEOTIDE SEQUENCE [LARGE SCALE GENOMIC DNA]</scope>
    <source>
        <strain evidence="2 3">NCTC13337</strain>
    </source>
</reference>